<dbReference type="InterPro" id="IPR003717">
    <property type="entry name" value="RecO"/>
</dbReference>
<keyword evidence="2 4" id="KW-0233">DNA recombination</keyword>
<protein>
    <recommendedName>
        <fullName evidence="4">DNA repair protein RecO</fullName>
    </recommendedName>
    <alternativeName>
        <fullName evidence="4">Recombination protein O</fullName>
    </alternativeName>
</protein>
<gene>
    <name evidence="4 6" type="primary">recO</name>
    <name evidence="6" type="ORF">APE01nite_24290</name>
</gene>
<sequence length="255" mass="27164">MSKGGASPAEAPALVVSAALMGETAARVHVLTEAEGLVRGMVHGGGSRAGRALWQPGNVVRTAIRQRGETGLPAFSGELLYGCAGRLFSAPLALAMVQSACTLLDTTLPEREPCLPLFAATVRLLSFLGYDAEVAEREGMPHYIQWEAELLRALGFGLDLSACAVTGRVESLAYVSPRSGRAVSEEGAGEWKDRLLPLPAFLRDAQAASTVQDWRQGLALTGYFLARHAFGQRHQPLPAARERLAERLTQMGEAG</sequence>
<dbReference type="GO" id="GO:0006310">
    <property type="term" value="P:DNA recombination"/>
    <property type="evidence" value="ECO:0007669"/>
    <property type="project" value="UniProtKB-UniRule"/>
</dbReference>
<dbReference type="PANTHER" id="PTHR33991">
    <property type="entry name" value="DNA REPAIR PROTEIN RECO"/>
    <property type="match status" value="1"/>
</dbReference>
<keyword evidence="3 4" id="KW-0234">DNA repair</keyword>
<dbReference type="EMBL" id="BJMV01000021">
    <property type="protein sequence ID" value="GEB86632.1"/>
    <property type="molecule type" value="Genomic_DNA"/>
</dbReference>
<evidence type="ECO:0000256" key="2">
    <source>
        <dbReference type="ARBA" id="ARBA00023172"/>
    </source>
</evidence>
<evidence type="ECO:0000256" key="1">
    <source>
        <dbReference type="ARBA" id="ARBA00022763"/>
    </source>
</evidence>
<feature type="domain" description="DNA replication/recombination mediator RecO N-terminal" evidence="5">
    <location>
        <begin position="10"/>
        <end position="76"/>
    </location>
</feature>
<organism evidence="6 7">
    <name type="scientific">Acetobacter peroxydans</name>
    <dbReference type="NCBI Taxonomy" id="104098"/>
    <lineage>
        <taxon>Bacteria</taxon>
        <taxon>Pseudomonadati</taxon>
        <taxon>Pseudomonadota</taxon>
        <taxon>Alphaproteobacteria</taxon>
        <taxon>Acetobacterales</taxon>
        <taxon>Acetobacteraceae</taxon>
        <taxon>Acetobacter</taxon>
    </lineage>
</organism>
<dbReference type="InterPro" id="IPR022572">
    <property type="entry name" value="DNA_rep/recomb_RecO_N"/>
</dbReference>
<evidence type="ECO:0000256" key="4">
    <source>
        <dbReference type="HAMAP-Rule" id="MF_00201"/>
    </source>
</evidence>
<dbReference type="SUPFAM" id="SSF57863">
    <property type="entry name" value="ArfGap/RecO-like zinc finger"/>
    <property type="match status" value="1"/>
</dbReference>
<dbReference type="InterPro" id="IPR042242">
    <property type="entry name" value="RecO_C"/>
</dbReference>
<dbReference type="Gene3D" id="1.20.1440.120">
    <property type="entry name" value="Recombination protein O, C-terminal domain"/>
    <property type="match status" value="1"/>
</dbReference>
<dbReference type="GO" id="GO:0006302">
    <property type="term" value="P:double-strand break repair"/>
    <property type="evidence" value="ECO:0007669"/>
    <property type="project" value="TreeGrafter"/>
</dbReference>
<proteinExistence type="inferred from homology"/>
<dbReference type="PANTHER" id="PTHR33991:SF1">
    <property type="entry name" value="DNA REPAIR PROTEIN RECO"/>
    <property type="match status" value="1"/>
</dbReference>
<dbReference type="InterPro" id="IPR037278">
    <property type="entry name" value="ARFGAP/RecO"/>
</dbReference>
<reference evidence="6 7" key="1">
    <citation type="submission" date="2019-06" db="EMBL/GenBank/DDBJ databases">
        <title>Whole genome shotgun sequence of Acetobacter peroxydans NBRC 13755.</title>
        <authorList>
            <person name="Hosoyama A."/>
            <person name="Uohara A."/>
            <person name="Ohji S."/>
            <person name="Ichikawa N."/>
        </authorList>
    </citation>
    <scope>NUCLEOTIDE SEQUENCE [LARGE SCALE GENOMIC DNA]</scope>
    <source>
        <strain evidence="6 7">NBRC 13755</strain>
    </source>
</reference>
<dbReference type="HAMAP" id="MF_00201">
    <property type="entry name" value="RecO"/>
    <property type="match status" value="1"/>
</dbReference>
<dbReference type="Proteomes" id="UP000317730">
    <property type="component" value="Unassembled WGS sequence"/>
</dbReference>
<evidence type="ECO:0000256" key="3">
    <source>
        <dbReference type="ARBA" id="ARBA00023204"/>
    </source>
</evidence>
<dbReference type="RefSeq" id="WP_141377952.1">
    <property type="nucleotide sequence ID" value="NZ_BAPL01000030.1"/>
</dbReference>
<comment type="similarity">
    <text evidence="4">Belongs to the RecO family.</text>
</comment>
<name>A0A4Y3TXT1_9PROT</name>
<accession>A0A4Y3TXT1</accession>
<evidence type="ECO:0000313" key="6">
    <source>
        <dbReference type="EMBL" id="GEB86632.1"/>
    </source>
</evidence>
<evidence type="ECO:0000259" key="5">
    <source>
        <dbReference type="Pfam" id="PF11967"/>
    </source>
</evidence>
<dbReference type="GO" id="GO:0043590">
    <property type="term" value="C:bacterial nucleoid"/>
    <property type="evidence" value="ECO:0007669"/>
    <property type="project" value="TreeGrafter"/>
</dbReference>
<dbReference type="AlphaFoldDB" id="A0A4Y3TXT1"/>
<keyword evidence="7" id="KW-1185">Reference proteome</keyword>
<keyword evidence="1 4" id="KW-0227">DNA damage</keyword>
<dbReference type="NCBIfam" id="TIGR00613">
    <property type="entry name" value="reco"/>
    <property type="match status" value="1"/>
</dbReference>
<dbReference type="OrthoDB" id="9804792at2"/>
<comment type="caution">
    <text evidence="6">The sequence shown here is derived from an EMBL/GenBank/DDBJ whole genome shotgun (WGS) entry which is preliminary data.</text>
</comment>
<dbReference type="Pfam" id="PF11967">
    <property type="entry name" value="RecO_N"/>
    <property type="match status" value="1"/>
</dbReference>
<dbReference type="Pfam" id="PF02565">
    <property type="entry name" value="RecO_C"/>
    <property type="match status" value="1"/>
</dbReference>
<evidence type="ECO:0000313" key="7">
    <source>
        <dbReference type="Proteomes" id="UP000317730"/>
    </source>
</evidence>
<comment type="function">
    <text evidence="4">Involved in DNA repair and RecF pathway recombination.</text>
</comment>